<dbReference type="EMBL" id="CP059084">
    <property type="protein sequence ID" value="QTC47375.1"/>
    <property type="molecule type" value="Genomic_DNA"/>
</dbReference>
<dbReference type="AlphaFoldDB" id="A0A8A4K5P0"/>
<reference evidence="1" key="1">
    <citation type="submission" date="2020-07" db="EMBL/GenBank/DDBJ databases">
        <title>Genome Sequences for Panteoa spp. that cause Center Rot in Onions.</title>
        <authorList>
            <person name="Asselin J.A."/>
            <person name="Helmann T."/>
            <person name="Beer S."/>
            <person name="Stodghill P."/>
        </authorList>
    </citation>
    <scope>NUCLEOTIDE SEQUENCE</scope>
    <source>
        <strain evidence="1">OC5a</strain>
    </source>
</reference>
<sequence>MVDRKRHPSKEIEAALCYAESHGWLVVAKGHHAWGKMYCPANLSACRCGEYCLTCIWRTPKSAQNHAKALRRVVDNCIATREWKKREGL</sequence>
<proteinExistence type="predicted"/>
<evidence type="ECO:0000313" key="2">
    <source>
        <dbReference type="Proteomes" id="UP000663901"/>
    </source>
</evidence>
<protein>
    <submittedName>
        <fullName evidence="1">Uncharacterized protein</fullName>
    </submittedName>
</protein>
<name>A0A8A4K5P0_PANAN</name>
<evidence type="ECO:0000313" key="1">
    <source>
        <dbReference type="EMBL" id="QTC47375.1"/>
    </source>
</evidence>
<dbReference type="Proteomes" id="UP000663901">
    <property type="component" value="Chromosome"/>
</dbReference>
<gene>
    <name evidence="1" type="ORF">H0Z12_07365</name>
</gene>
<dbReference type="RefSeq" id="WP_081015282.1">
    <property type="nucleotide sequence ID" value="NZ_CP059084.1"/>
</dbReference>
<organism evidence="1 2">
    <name type="scientific">Pantoea ananas</name>
    <name type="common">Erwinia uredovora</name>
    <dbReference type="NCBI Taxonomy" id="553"/>
    <lineage>
        <taxon>Bacteria</taxon>
        <taxon>Pseudomonadati</taxon>
        <taxon>Pseudomonadota</taxon>
        <taxon>Gammaproteobacteria</taxon>
        <taxon>Enterobacterales</taxon>
        <taxon>Erwiniaceae</taxon>
        <taxon>Pantoea</taxon>
    </lineage>
</organism>
<accession>A0A8A4K5P0</accession>